<name>A0A7S2RSR8_9STRA</name>
<protein>
    <submittedName>
        <fullName evidence="1">Uncharacterized protein</fullName>
    </submittedName>
</protein>
<sequence>MMYASVRRVANGCQIRRVASVRTFANATTEETGVLSKNESVNVNESAYVLPNTEWNELIEQVKSYSNPSAGVLESLEGVSLKDLGSKRLRLSEIFDEFLGEVDERRSKLYNENILKERLEKVGLLSAVDEKNTPDLLALDRRIEAKCKALMERELDPTVLCGVLEEASQSIIKGVYSGSTGCISRMFNGHTPPIERTLLPWSPARGLLNALCTPRSELKNSSAWRACRQWNIGSRDKLFDFFPSIYDGLSQKFSDQCKIEELDVAFDFGGVEFDIIGSEIPSIEAYVASGTPWMYIFTMLSNYSVTGQLSYKKQKHLLKDGAITRRNRVPFHISGELNIGVVADHCSRDNVGALDWRIVVFEDSGLKNSLCRLHSIGYEQQVDLSYLLGSEVGAVSTYVSATLEKKKRRAM</sequence>
<organism evidence="1">
    <name type="scientific">Mucochytrium quahogii</name>
    <dbReference type="NCBI Taxonomy" id="96639"/>
    <lineage>
        <taxon>Eukaryota</taxon>
        <taxon>Sar</taxon>
        <taxon>Stramenopiles</taxon>
        <taxon>Bigyra</taxon>
        <taxon>Labyrinthulomycetes</taxon>
        <taxon>Thraustochytrida</taxon>
        <taxon>Thraustochytriidae</taxon>
        <taxon>Mucochytrium</taxon>
    </lineage>
</organism>
<gene>
    <name evidence="1" type="ORF">QSP1433_LOCUS6653</name>
</gene>
<proteinExistence type="predicted"/>
<dbReference type="EMBL" id="HBHK01010628">
    <property type="protein sequence ID" value="CAD9679703.1"/>
    <property type="molecule type" value="Transcribed_RNA"/>
</dbReference>
<dbReference type="AlphaFoldDB" id="A0A7S2RSR8"/>
<evidence type="ECO:0000313" key="1">
    <source>
        <dbReference type="EMBL" id="CAD9679703.1"/>
    </source>
</evidence>
<accession>A0A7S2RSR8</accession>
<reference evidence="1" key="1">
    <citation type="submission" date="2021-01" db="EMBL/GenBank/DDBJ databases">
        <authorList>
            <person name="Corre E."/>
            <person name="Pelletier E."/>
            <person name="Niang G."/>
            <person name="Scheremetjew M."/>
            <person name="Finn R."/>
            <person name="Kale V."/>
            <person name="Holt S."/>
            <person name="Cochrane G."/>
            <person name="Meng A."/>
            <person name="Brown T."/>
            <person name="Cohen L."/>
        </authorList>
    </citation>
    <scope>NUCLEOTIDE SEQUENCE</scope>
    <source>
        <strain evidence="1">NY070348D</strain>
    </source>
</reference>